<gene>
    <name evidence="2" type="ORF">BZG36_05651</name>
</gene>
<comment type="caution">
    <text evidence="2">The sequence shown here is derived from an EMBL/GenBank/DDBJ whole genome shotgun (WGS) entry which is preliminary data.</text>
</comment>
<sequence>YVHNWMISLEQTGHKKYLVFCLDDGLYHHLQRTGYGDHATTVPAEWFQRSVAAGFSDYWAPTYPAITHTKTLIVQRLLYLGYTVLFSDVDIVWLKPRVVDFLRGRLSIREETQVLFQQEGYSQTTVNTGFFVMRPKDTMKKLLAETIHLQDSGQYTQQAALNVALNSLDMDLRSSSVVLLDVFLFPNGHAYFLNDVPQKFGVEPYLTHANYLVGADKRNALIKHNLWYVNQTMIDEDDHYIAAMAAAKQRNGTTSLDPSDSCTDVNCI</sequence>
<dbReference type="PANTHER" id="PTHR47032">
    <property type="entry name" value="UDP-D-XYLOSE:L-FUCOSE ALPHA-1,3-D-XYLOSYLTRANSFERASE-RELATED"/>
    <property type="match status" value="1"/>
</dbReference>
<evidence type="ECO:0000313" key="2">
    <source>
        <dbReference type="EMBL" id="OZJ01525.1"/>
    </source>
</evidence>
<dbReference type="GO" id="GO:0016757">
    <property type="term" value="F:glycosyltransferase activity"/>
    <property type="evidence" value="ECO:0007669"/>
    <property type="project" value="TreeGrafter"/>
</dbReference>
<proteinExistence type="predicted"/>
<dbReference type="InterPro" id="IPR005069">
    <property type="entry name" value="Nucl-diP-sugar_transferase"/>
</dbReference>
<dbReference type="Pfam" id="PF03407">
    <property type="entry name" value="Nucleotid_trans"/>
    <property type="match status" value="1"/>
</dbReference>
<dbReference type="InterPro" id="IPR052636">
    <property type="entry name" value="UDP-D-xylose:L-fucose_XylT"/>
</dbReference>
<name>A0A261XT37_9FUNG</name>
<dbReference type="Proteomes" id="UP000242875">
    <property type="component" value="Unassembled WGS sequence"/>
</dbReference>
<dbReference type="PANTHER" id="PTHR47032:SF1">
    <property type="entry name" value="UDP-D-XYLOSE:L-FUCOSE ALPHA-1,3-D-XYLOSYLTRANSFERASE-RELATED"/>
    <property type="match status" value="1"/>
</dbReference>
<dbReference type="EMBL" id="MVBO01000318">
    <property type="protein sequence ID" value="OZJ01525.1"/>
    <property type="molecule type" value="Genomic_DNA"/>
</dbReference>
<accession>A0A261XT37</accession>
<dbReference type="OrthoDB" id="540503at2759"/>
<feature type="domain" description="Nucleotide-diphospho-sugar transferase" evidence="1">
    <location>
        <begin position="13"/>
        <end position="218"/>
    </location>
</feature>
<evidence type="ECO:0000313" key="3">
    <source>
        <dbReference type="Proteomes" id="UP000242875"/>
    </source>
</evidence>
<evidence type="ECO:0000259" key="1">
    <source>
        <dbReference type="Pfam" id="PF03407"/>
    </source>
</evidence>
<dbReference type="AlphaFoldDB" id="A0A261XT37"/>
<feature type="non-terminal residue" evidence="2">
    <location>
        <position position="1"/>
    </location>
</feature>
<keyword evidence="3" id="KW-1185">Reference proteome</keyword>
<organism evidence="2 3">
    <name type="scientific">Bifiguratus adelaidae</name>
    <dbReference type="NCBI Taxonomy" id="1938954"/>
    <lineage>
        <taxon>Eukaryota</taxon>
        <taxon>Fungi</taxon>
        <taxon>Fungi incertae sedis</taxon>
        <taxon>Mucoromycota</taxon>
        <taxon>Mucoromycotina</taxon>
        <taxon>Endogonomycetes</taxon>
        <taxon>Endogonales</taxon>
        <taxon>Endogonales incertae sedis</taxon>
        <taxon>Bifiguratus</taxon>
    </lineage>
</organism>
<reference evidence="2 3" key="1">
    <citation type="journal article" date="2017" name="Mycologia">
        <title>Bifiguratus adelaidae, gen. et sp. nov., a new member of Mucoromycotina in endophytic and soil-dwelling habitats.</title>
        <authorList>
            <person name="Torres-Cruz T.J."/>
            <person name="Billingsley Tobias T.L."/>
            <person name="Almatruk M."/>
            <person name="Hesse C."/>
            <person name="Kuske C.R."/>
            <person name="Desiro A."/>
            <person name="Benucci G.M."/>
            <person name="Bonito G."/>
            <person name="Stajich J.E."/>
            <person name="Dunlap C."/>
            <person name="Arnold A.E."/>
            <person name="Porras-Alfaro A."/>
        </authorList>
    </citation>
    <scope>NUCLEOTIDE SEQUENCE [LARGE SCALE GENOMIC DNA]</scope>
    <source>
        <strain evidence="2 3">AZ0501</strain>
    </source>
</reference>
<protein>
    <recommendedName>
        <fullName evidence="1">Nucleotide-diphospho-sugar transferase domain-containing protein</fullName>
    </recommendedName>
</protein>
<dbReference type="GO" id="GO:0005794">
    <property type="term" value="C:Golgi apparatus"/>
    <property type="evidence" value="ECO:0007669"/>
    <property type="project" value="TreeGrafter"/>
</dbReference>